<protein>
    <submittedName>
        <fullName evidence="2">Uncharacterized protein</fullName>
    </submittedName>
</protein>
<evidence type="ECO:0000313" key="3">
    <source>
        <dbReference type="Proteomes" id="UP001177670"/>
    </source>
</evidence>
<keyword evidence="3" id="KW-1185">Reference proteome</keyword>
<dbReference type="EMBL" id="JAHYIQ010000001">
    <property type="protein sequence ID" value="KAK1137930.1"/>
    <property type="molecule type" value="Genomic_DNA"/>
</dbReference>
<feature type="region of interest" description="Disordered" evidence="1">
    <location>
        <begin position="36"/>
        <end position="68"/>
    </location>
</feature>
<dbReference type="Proteomes" id="UP001177670">
    <property type="component" value="Unassembled WGS sequence"/>
</dbReference>
<evidence type="ECO:0000256" key="1">
    <source>
        <dbReference type="SAM" id="MobiDB-lite"/>
    </source>
</evidence>
<name>A0AA40KYM7_9HYME</name>
<evidence type="ECO:0000313" key="2">
    <source>
        <dbReference type="EMBL" id="KAK1137930.1"/>
    </source>
</evidence>
<reference evidence="2" key="1">
    <citation type="submission" date="2021-10" db="EMBL/GenBank/DDBJ databases">
        <title>Melipona bicolor Genome sequencing and assembly.</title>
        <authorList>
            <person name="Araujo N.S."/>
            <person name="Arias M.C."/>
        </authorList>
    </citation>
    <scope>NUCLEOTIDE SEQUENCE</scope>
    <source>
        <strain evidence="2">USP_2M_L1-L4_2017</strain>
        <tissue evidence="2">Whole body</tissue>
    </source>
</reference>
<dbReference type="AlphaFoldDB" id="A0AA40KYM7"/>
<proteinExistence type="predicted"/>
<organism evidence="2 3">
    <name type="scientific">Melipona bicolor</name>
    <dbReference type="NCBI Taxonomy" id="60889"/>
    <lineage>
        <taxon>Eukaryota</taxon>
        <taxon>Metazoa</taxon>
        <taxon>Ecdysozoa</taxon>
        <taxon>Arthropoda</taxon>
        <taxon>Hexapoda</taxon>
        <taxon>Insecta</taxon>
        <taxon>Pterygota</taxon>
        <taxon>Neoptera</taxon>
        <taxon>Endopterygota</taxon>
        <taxon>Hymenoptera</taxon>
        <taxon>Apocrita</taxon>
        <taxon>Aculeata</taxon>
        <taxon>Apoidea</taxon>
        <taxon>Anthophila</taxon>
        <taxon>Apidae</taxon>
        <taxon>Melipona</taxon>
    </lineage>
</organism>
<feature type="compositionally biased region" description="Polar residues" evidence="1">
    <location>
        <begin position="56"/>
        <end position="68"/>
    </location>
</feature>
<accession>A0AA40KYM7</accession>
<sequence>MYFVNSTSPINKLHLDKIRTREGSECLWRRSVYHVPFTGGPREEKGTRLRDEEQSQTDLGTDGSTDTATRIRADEIWQHSARSAPEQGKTCAACSAFPKDLPPTHLSRSSREVGKLAAELIGITS</sequence>
<feature type="compositionally biased region" description="Basic and acidic residues" evidence="1">
    <location>
        <begin position="41"/>
        <end position="53"/>
    </location>
</feature>
<comment type="caution">
    <text evidence="2">The sequence shown here is derived from an EMBL/GenBank/DDBJ whole genome shotgun (WGS) entry which is preliminary data.</text>
</comment>
<gene>
    <name evidence="2" type="ORF">K0M31_002422</name>
</gene>